<proteinExistence type="predicted"/>
<evidence type="ECO:0000313" key="2">
    <source>
        <dbReference type="EMBL" id="KAK8013249.1"/>
    </source>
</evidence>
<feature type="region of interest" description="Disordered" evidence="1">
    <location>
        <begin position="52"/>
        <end position="73"/>
    </location>
</feature>
<evidence type="ECO:0000313" key="3">
    <source>
        <dbReference type="Proteomes" id="UP001396898"/>
    </source>
</evidence>
<comment type="caution">
    <text evidence="2">The sequence shown here is derived from an EMBL/GenBank/DDBJ whole genome shotgun (WGS) entry which is preliminary data.</text>
</comment>
<reference evidence="2 3" key="1">
    <citation type="submission" date="2023-01" db="EMBL/GenBank/DDBJ databases">
        <title>Analysis of 21 Apiospora genomes using comparative genomics revels a genus with tremendous synthesis potential of carbohydrate active enzymes and secondary metabolites.</title>
        <authorList>
            <person name="Sorensen T."/>
        </authorList>
    </citation>
    <scope>NUCLEOTIDE SEQUENCE [LARGE SCALE GENOMIC DNA]</scope>
    <source>
        <strain evidence="2 3">CBS 20057</strain>
    </source>
</reference>
<dbReference type="Proteomes" id="UP001396898">
    <property type="component" value="Unassembled WGS sequence"/>
</dbReference>
<keyword evidence="3" id="KW-1185">Reference proteome</keyword>
<organism evidence="2 3">
    <name type="scientific">Apiospora marii</name>
    <dbReference type="NCBI Taxonomy" id="335849"/>
    <lineage>
        <taxon>Eukaryota</taxon>
        <taxon>Fungi</taxon>
        <taxon>Dikarya</taxon>
        <taxon>Ascomycota</taxon>
        <taxon>Pezizomycotina</taxon>
        <taxon>Sordariomycetes</taxon>
        <taxon>Xylariomycetidae</taxon>
        <taxon>Amphisphaeriales</taxon>
        <taxon>Apiosporaceae</taxon>
        <taxon>Apiospora</taxon>
    </lineage>
</organism>
<evidence type="ECO:0000256" key="1">
    <source>
        <dbReference type="SAM" id="MobiDB-lite"/>
    </source>
</evidence>
<gene>
    <name evidence="2" type="ORF">PG991_009520</name>
</gene>
<accession>A0ABR1RL38</accession>
<sequence length="210" mass="22010">MTTTAPAHAALSSGRVKLRHPSLNFRAGSRPEQAPAPGAQACGACPWRPVERRGARAPSSGPPPAATSSRLPASPAAARARGIFRLLGPASQGSLCALAAAAAVSRAAFLAYRVDAAAGVAVDPESDFDLLVNCCLLLIIIPEESRILLQLLEHHGLDLGHLQLRRLGDVLPPRRPDRFGDANLIVLLPVLEHEIQRLGDGLLGGEPQHG</sequence>
<name>A0ABR1RL38_9PEZI</name>
<dbReference type="EMBL" id="JAQQWI010000014">
    <property type="protein sequence ID" value="KAK8013249.1"/>
    <property type="molecule type" value="Genomic_DNA"/>
</dbReference>
<protein>
    <submittedName>
        <fullName evidence="2">Uncharacterized protein</fullName>
    </submittedName>
</protein>